<dbReference type="AlphaFoldDB" id="A0A846I2J5"/>
<protein>
    <recommendedName>
        <fullName evidence="3">Phage protein</fullName>
    </recommendedName>
</protein>
<reference evidence="1 2" key="1">
    <citation type="submission" date="2019-02" db="EMBL/GenBank/DDBJ databases">
        <title>Genome sequencing of Clostridium botulinum clinical isolates.</title>
        <authorList>
            <person name="Brunt J."/>
            <person name="Van Vliet A.H.M."/>
            <person name="Stringer S.C."/>
            <person name="Grant K.A."/>
            <person name="Carter A.C."/>
            <person name="Peck M.W."/>
        </authorList>
    </citation>
    <scope>NUCLEOTIDE SEQUENCE [LARGE SCALE GENOMIC DNA]</scope>
    <source>
        <strain evidence="1 2">H142660711</strain>
    </source>
</reference>
<evidence type="ECO:0000313" key="1">
    <source>
        <dbReference type="EMBL" id="NEZ93642.1"/>
    </source>
</evidence>
<comment type="caution">
    <text evidence="1">The sequence shown here is derived from an EMBL/GenBank/DDBJ whole genome shotgun (WGS) entry which is preliminary data.</text>
</comment>
<evidence type="ECO:0008006" key="3">
    <source>
        <dbReference type="Google" id="ProtNLM"/>
    </source>
</evidence>
<organism evidence="1 2">
    <name type="scientific">Clostridium botulinum</name>
    <dbReference type="NCBI Taxonomy" id="1491"/>
    <lineage>
        <taxon>Bacteria</taxon>
        <taxon>Bacillati</taxon>
        <taxon>Bacillota</taxon>
        <taxon>Clostridia</taxon>
        <taxon>Eubacteriales</taxon>
        <taxon>Clostridiaceae</taxon>
        <taxon>Clostridium</taxon>
    </lineage>
</organism>
<evidence type="ECO:0000313" key="2">
    <source>
        <dbReference type="Proteomes" id="UP000473887"/>
    </source>
</evidence>
<proteinExistence type="predicted"/>
<gene>
    <name evidence="1" type="ORF">EXM69_17275</name>
</gene>
<accession>A0A846I2J5</accession>
<dbReference type="Pfam" id="PF23835">
    <property type="entry name" value="DUF7205"/>
    <property type="match status" value="1"/>
</dbReference>
<dbReference type="InterPro" id="IPR055629">
    <property type="entry name" value="DUF7205"/>
</dbReference>
<dbReference type="Proteomes" id="UP000473887">
    <property type="component" value="Unassembled WGS sequence"/>
</dbReference>
<name>A0A846I2J5_CLOBO</name>
<dbReference type="EMBL" id="SGKC01000047">
    <property type="protein sequence ID" value="NEZ93642.1"/>
    <property type="molecule type" value="Genomic_DNA"/>
</dbReference>
<sequence length="90" mass="10599">MRRVQVGDIVYFKSKDEEKITPGTIIKANELEITVQYIDFKEPHIIEEIVNKPLKYKEKTYVNRQKDISILDIKNNLIELFLVHSISPIN</sequence>